<reference evidence="2" key="2">
    <citation type="submission" date="2015-01" db="EMBL/GenBank/DDBJ databases">
        <title>Evolutionary Origins and Diversification of the Mycorrhizal Mutualists.</title>
        <authorList>
            <consortium name="DOE Joint Genome Institute"/>
            <consortium name="Mycorrhizal Genomics Consortium"/>
            <person name="Kohler A."/>
            <person name="Kuo A."/>
            <person name="Nagy L.G."/>
            <person name="Floudas D."/>
            <person name="Copeland A."/>
            <person name="Barry K.W."/>
            <person name="Cichocki N."/>
            <person name="Veneault-Fourrey C."/>
            <person name="LaButti K."/>
            <person name="Lindquist E.A."/>
            <person name="Lipzen A."/>
            <person name="Lundell T."/>
            <person name="Morin E."/>
            <person name="Murat C."/>
            <person name="Riley R."/>
            <person name="Ohm R."/>
            <person name="Sun H."/>
            <person name="Tunlid A."/>
            <person name="Henrissat B."/>
            <person name="Grigoriev I.V."/>
            <person name="Hibbett D.S."/>
            <person name="Martin F."/>
        </authorList>
    </citation>
    <scope>NUCLEOTIDE SEQUENCE [LARGE SCALE GENOMIC DNA]</scope>
    <source>
        <strain evidence="2">Zn</strain>
    </source>
</reference>
<dbReference type="Proteomes" id="UP000054321">
    <property type="component" value="Unassembled WGS sequence"/>
</dbReference>
<evidence type="ECO:0000313" key="2">
    <source>
        <dbReference type="Proteomes" id="UP000054321"/>
    </source>
</evidence>
<evidence type="ECO:0000313" key="1">
    <source>
        <dbReference type="EMBL" id="KIM94284.1"/>
    </source>
</evidence>
<dbReference type="EMBL" id="KN832890">
    <property type="protein sequence ID" value="KIM94284.1"/>
    <property type="molecule type" value="Genomic_DNA"/>
</dbReference>
<protein>
    <recommendedName>
        <fullName evidence="3">Transcription factor domain-containing protein</fullName>
    </recommendedName>
</protein>
<reference evidence="1 2" key="1">
    <citation type="submission" date="2014-04" db="EMBL/GenBank/DDBJ databases">
        <authorList>
            <consortium name="DOE Joint Genome Institute"/>
            <person name="Kuo A."/>
            <person name="Martino E."/>
            <person name="Perotto S."/>
            <person name="Kohler A."/>
            <person name="Nagy L.G."/>
            <person name="Floudas D."/>
            <person name="Copeland A."/>
            <person name="Barry K.W."/>
            <person name="Cichocki N."/>
            <person name="Veneault-Fourrey C."/>
            <person name="LaButti K."/>
            <person name="Lindquist E.A."/>
            <person name="Lipzen A."/>
            <person name="Lundell T."/>
            <person name="Morin E."/>
            <person name="Murat C."/>
            <person name="Sun H."/>
            <person name="Tunlid A."/>
            <person name="Henrissat B."/>
            <person name="Grigoriev I.V."/>
            <person name="Hibbett D.S."/>
            <person name="Martin F."/>
            <person name="Nordberg H.P."/>
            <person name="Cantor M.N."/>
            <person name="Hua S.X."/>
        </authorList>
    </citation>
    <scope>NUCLEOTIDE SEQUENCE [LARGE SCALE GENOMIC DNA]</scope>
    <source>
        <strain evidence="1 2">Zn</strain>
    </source>
</reference>
<dbReference type="OrthoDB" id="2123952at2759"/>
<feature type="non-terminal residue" evidence="1">
    <location>
        <position position="1"/>
    </location>
</feature>
<dbReference type="STRING" id="913774.A0A0C3GSL9"/>
<gene>
    <name evidence="1" type="ORF">OIDMADRAFT_136068</name>
</gene>
<sequence>PIFSATPGAGLNQLDLITDDTDFIFDSIFGLQDECHDTNFISSHEIDGNPELRSTPIVRVYIDDSDILRAYYVYIHPFFPVLPPPQTHQLVDNVEVGYRTAADPIFKSPKAPNFVPSSPLSLAISATLALIPHPEDPDPSSAESTVLRREHAHAFALLAVESLQAELEIRNSTTQPSEALSNGPTISNRNPFHSQCRLENENIIALLLLSSYEYAQRGNITKMRNLANQALDMALALRLHSRGHEEGDFAEGNRRVWWMTASPLSILLYDLRFTTSSPTFVCDVESWSVFLEAQQVVVLASEFVIDLERTMKSKLDMPTIWERMIELESMIQPLIEKADTWIYAPPFILASDLSEALVARALRYTAKIMLNCARIKIHRYRAFSDAPIFTKKHCDLTSVPHSQIVGGVITTPAYRYSSSYHRSTHVTMHLPISYRSNPSPASSSTPSVVQSFTSASRGVFPFSSHFSAKVCLRAALNIARSFQSLPFPLQSPFVSASSGSSWNHAQTHYDASVQTERTKHGPRMIPLIACCAIQSAYAMIMMNFKIKEKETTPSGHGEEPLEFAVKKILKQLEDGLGIILDAIQNYSIAYEALVGMRGRLVEKFILFKMLINR</sequence>
<dbReference type="AlphaFoldDB" id="A0A0C3GSL9"/>
<dbReference type="CDD" id="cd12148">
    <property type="entry name" value="fungal_TF_MHR"/>
    <property type="match status" value="1"/>
</dbReference>
<dbReference type="PANTHER" id="PTHR47431:SF5">
    <property type="entry name" value="ZN(II)2CYS6 TRANSCRIPTION FACTOR (EUROFUNG)"/>
    <property type="match status" value="1"/>
</dbReference>
<dbReference type="PANTHER" id="PTHR47431">
    <property type="entry name" value="ZN(II)2CYS6 TRANSCRIPTION FACTOR (EUROFUNG)-RELATED"/>
    <property type="match status" value="1"/>
</dbReference>
<dbReference type="InParanoid" id="A0A0C3GSL9"/>
<dbReference type="HOGENOM" id="CLU_014802_0_0_1"/>
<organism evidence="1 2">
    <name type="scientific">Oidiodendron maius (strain Zn)</name>
    <dbReference type="NCBI Taxonomy" id="913774"/>
    <lineage>
        <taxon>Eukaryota</taxon>
        <taxon>Fungi</taxon>
        <taxon>Dikarya</taxon>
        <taxon>Ascomycota</taxon>
        <taxon>Pezizomycotina</taxon>
        <taxon>Leotiomycetes</taxon>
        <taxon>Leotiomycetes incertae sedis</taxon>
        <taxon>Myxotrichaceae</taxon>
        <taxon>Oidiodendron</taxon>
    </lineage>
</organism>
<accession>A0A0C3GSL9</accession>
<evidence type="ECO:0008006" key="3">
    <source>
        <dbReference type="Google" id="ProtNLM"/>
    </source>
</evidence>
<name>A0A0C3GSL9_OIDMZ</name>
<keyword evidence="2" id="KW-1185">Reference proteome</keyword>
<proteinExistence type="predicted"/>